<keyword evidence="1" id="KW-1133">Transmembrane helix</keyword>
<accession>A0A517VW12</accession>
<evidence type="ECO:0000313" key="3">
    <source>
        <dbReference type="Proteomes" id="UP000318704"/>
    </source>
</evidence>
<sequence>MSEKKQSKLLRFAYYTIPFLLVVYVLSIGPAAAFLVNSKGSLEYPVYKIQFEIFYAPVFIVASSNQWLAPLAIEYVDFWKRKILF</sequence>
<reference evidence="2 3" key="1">
    <citation type="submission" date="2019-03" db="EMBL/GenBank/DDBJ databases">
        <title>Deep-cultivation of Planctomycetes and their phenomic and genomic characterization uncovers novel biology.</title>
        <authorList>
            <person name="Wiegand S."/>
            <person name="Jogler M."/>
            <person name="Boedeker C."/>
            <person name="Pinto D."/>
            <person name="Vollmers J."/>
            <person name="Rivas-Marin E."/>
            <person name="Kohn T."/>
            <person name="Peeters S.H."/>
            <person name="Heuer A."/>
            <person name="Rast P."/>
            <person name="Oberbeckmann S."/>
            <person name="Bunk B."/>
            <person name="Jeske O."/>
            <person name="Meyerdierks A."/>
            <person name="Storesund J.E."/>
            <person name="Kallscheuer N."/>
            <person name="Luecker S."/>
            <person name="Lage O.M."/>
            <person name="Pohl T."/>
            <person name="Merkel B.J."/>
            <person name="Hornburger P."/>
            <person name="Mueller R.-W."/>
            <person name="Bruemmer F."/>
            <person name="Labrenz M."/>
            <person name="Spormann A.M."/>
            <person name="Op den Camp H."/>
            <person name="Overmann J."/>
            <person name="Amann R."/>
            <person name="Jetten M.S.M."/>
            <person name="Mascher T."/>
            <person name="Medema M.H."/>
            <person name="Devos D.P."/>
            <person name="Kaster A.-K."/>
            <person name="Ovreas L."/>
            <person name="Rohde M."/>
            <person name="Galperin M.Y."/>
            <person name="Jogler C."/>
        </authorList>
    </citation>
    <scope>NUCLEOTIDE SEQUENCE [LARGE SCALE GENOMIC DNA]</scope>
    <source>
        <strain evidence="2 3">V144</strain>
    </source>
</reference>
<proteinExistence type="predicted"/>
<dbReference type="RefSeq" id="WP_144985560.1">
    <property type="nucleotide sequence ID" value="NZ_CP037920.1"/>
</dbReference>
<evidence type="ECO:0000313" key="2">
    <source>
        <dbReference type="EMBL" id="QDT97186.1"/>
    </source>
</evidence>
<organism evidence="2 3">
    <name type="scientific">Gimesia aquarii</name>
    <dbReference type="NCBI Taxonomy" id="2527964"/>
    <lineage>
        <taxon>Bacteria</taxon>
        <taxon>Pseudomonadati</taxon>
        <taxon>Planctomycetota</taxon>
        <taxon>Planctomycetia</taxon>
        <taxon>Planctomycetales</taxon>
        <taxon>Planctomycetaceae</taxon>
        <taxon>Gimesia</taxon>
    </lineage>
</organism>
<keyword evidence="1" id="KW-0812">Transmembrane</keyword>
<dbReference type="AlphaFoldDB" id="A0A517VW12"/>
<protein>
    <submittedName>
        <fullName evidence="2">Uncharacterized protein</fullName>
    </submittedName>
</protein>
<feature type="transmembrane region" description="Helical" evidence="1">
    <location>
        <begin position="12"/>
        <end position="33"/>
    </location>
</feature>
<dbReference type="Proteomes" id="UP000318704">
    <property type="component" value="Chromosome"/>
</dbReference>
<keyword evidence="1" id="KW-0472">Membrane</keyword>
<dbReference type="KEGG" id="gaw:V144x_26570"/>
<gene>
    <name evidence="2" type="ORF">V144x_26570</name>
</gene>
<dbReference type="EMBL" id="CP037920">
    <property type="protein sequence ID" value="QDT97186.1"/>
    <property type="molecule type" value="Genomic_DNA"/>
</dbReference>
<name>A0A517VW12_9PLAN</name>
<feature type="transmembrane region" description="Helical" evidence="1">
    <location>
        <begin position="53"/>
        <end position="73"/>
    </location>
</feature>
<evidence type="ECO:0000256" key="1">
    <source>
        <dbReference type="SAM" id="Phobius"/>
    </source>
</evidence>